<evidence type="ECO:0000313" key="5">
    <source>
        <dbReference type="Proteomes" id="UP000550707"/>
    </source>
</evidence>
<feature type="domain" description="APS kinase" evidence="3">
    <location>
        <begin position="113"/>
        <end position="160"/>
    </location>
</feature>
<dbReference type="InParanoid" id="A0A7J8CRM4"/>
<accession>A0A7J8CRM4</accession>
<evidence type="ECO:0000256" key="2">
    <source>
        <dbReference type="SAM" id="MobiDB-lite"/>
    </source>
</evidence>
<dbReference type="EMBL" id="JACASF010000020">
    <property type="protein sequence ID" value="KAF6413508.1"/>
    <property type="molecule type" value="Genomic_DNA"/>
</dbReference>
<evidence type="ECO:0000259" key="3">
    <source>
        <dbReference type="Pfam" id="PF01583"/>
    </source>
</evidence>
<organism evidence="4 5">
    <name type="scientific">Molossus molossus</name>
    <name type="common">Pallas' mastiff bat</name>
    <name type="synonym">Vespertilio molossus</name>
    <dbReference type="NCBI Taxonomy" id="27622"/>
    <lineage>
        <taxon>Eukaryota</taxon>
        <taxon>Metazoa</taxon>
        <taxon>Chordata</taxon>
        <taxon>Craniata</taxon>
        <taxon>Vertebrata</taxon>
        <taxon>Euteleostomi</taxon>
        <taxon>Mammalia</taxon>
        <taxon>Eutheria</taxon>
        <taxon>Laurasiatheria</taxon>
        <taxon>Chiroptera</taxon>
        <taxon>Yangochiroptera</taxon>
        <taxon>Molossidae</taxon>
        <taxon>Molossus</taxon>
    </lineage>
</organism>
<keyword evidence="1" id="KW-0808">Transferase</keyword>
<dbReference type="AlphaFoldDB" id="A0A7J8CRM4"/>
<evidence type="ECO:0000313" key="4">
    <source>
        <dbReference type="EMBL" id="KAF6413508.1"/>
    </source>
</evidence>
<dbReference type="Proteomes" id="UP000550707">
    <property type="component" value="Unassembled WGS sequence"/>
</dbReference>
<sequence>MRSSQNGSWQSVRESQAAQSQTCTTATSAHPASSPSPQQRRAGVGTRDGFCGLEEPLASACAPLVGDSITLVLEAEKCLFAASAGAKLVQLQRSFAVPGAQGCHSEGAVFPPFQIFLEVPLHVCEQRHVNRLQRSRSCRNKDFPGINPACAKPEAPELVLETDLHHVKACVQPVWEPLQNQVL</sequence>
<evidence type="ECO:0000256" key="1">
    <source>
        <dbReference type="ARBA" id="ARBA00022679"/>
    </source>
</evidence>
<reference evidence="4 5" key="1">
    <citation type="journal article" date="2020" name="Nature">
        <title>Six reference-quality genomes reveal evolution of bat adaptations.</title>
        <authorList>
            <person name="Jebb D."/>
            <person name="Huang Z."/>
            <person name="Pippel M."/>
            <person name="Hughes G.M."/>
            <person name="Lavrichenko K."/>
            <person name="Devanna P."/>
            <person name="Winkler S."/>
            <person name="Jermiin L.S."/>
            <person name="Skirmuntt E.C."/>
            <person name="Katzourakis A."/>
            <person name="Burkitt-Gray L."/>
            <person name="Ray D.A."/>
            <person name="Sullivan K.A.M."/>
            <person name="Roscito J.G."/>
            <person name="Kirilenko B.M."/>
            <person name="Davalos L.M."/>
            <person name="Corthals A.P."/>
            <person name="Power M.L."/>
            <person name="Jones G."/>
            <person name="Ransome R.D."/>
            <person name="Dechmann D.K.N."/>
            <person name="Locatelli A.G."/>
            <person name="Puechmaille S.J."/>
            <person name="Fedrigo O."/>
            <person name="Jarvis E.D."/>
            <person name="Hiller M."/>
            <person name="Vernes S.C."/>
            <person name="Myers E.W."/>
            <person name="Teeling E.C."/>
        </authorList>
    </citation>
    <scope>NUCLEOTIDE SEQUENCE [LARGE SCALE GENOMIC DNA]</scope>
    <source>
        <strain evidence="4">MMolMol1</strain>
        <tissue evidence="4">Muscle</tissue>
    </source>
</reference>
<dbReference type="InterPro" id="IPR059117">
    <property type="entry name" value="APS_kinase_dom"/>
</dbReference>
<name>A0A7J8CRM4_MOLMO</name>
<dbReference type="InterPro" id="IPR027417">
    <property type="entry name" value="P-loop_NTPase"/>
</dbReference>
<feature type="region of interest" description="Disordered" evidence="2">
    <location>
        <begin position="1"/>
        <end position="45"/>
    </location>
</feature>
<comment type="caution">
    <text evidence="4">The sequence shown here is derived from an EMBL/GenBank/DDBJ whole genome shotgun (WGS) entry which is preliminary data.</text>
</comment>
<feature type="compositionally biased region" description="Low complexity" evidence="2">
    <location>
        <begin position="15"/>
        <end position="37"/>
    </location>
</feature>
<feature type="compositionally biased region" description="Polar residues" evidence="2">
    <location>
        <begin position="1"/>
        <end position="14"/>
    </location>
</feature>
<dbReference type="Pfam" id="PF01583">
    <property type="entry name" value="APS_kinase"/>
    <property type="match status" value="1"/>
</dbReference>
<protein>
    <recommendedName>
        <fullName evidence="3">APS kinase domain-containing protein</fullName>
    </recommendedName>
</protein>
<keyword evidence="5" id="KW-1185">Reference proteome</keyword>
<proteinExistence type="predicted"/>
<gene>
    <name evidence="4" type="ORF">HJG59_009729</name>
</gene>
<dbReference type="Gene3D" id="3.40.50.300">
    <property type="entry name" value="P-loop containing nucleotide triphosphate hydrolases"/>
    <property type="match status" value="1"/>
</dbReference>